<evidence type="ECO:0000313" key="2">
    <source>
        <dbReference type="EMBL" id="WMV69892.1"/>
    </source>
</evidence>
<organism evidence="2">
    <name type="scientific">Downy mildew lesion associated orfanplasmovirus 7</name>
    <dbReference type="NCBI Taxonomy" id="3070633"/>
    <lineage>
        <taxon>Viruses</taxon>
        <taxon>Riboviria</taxon>
    </lineage>
</organism>
<feature type="compositionally biased region" description="Polar residues" evidence="1">
    <location>
        <begin position="29"/>
        <end position="40"/>
    </location>
</feature>
<reference evidence="2" key="1">
    <citation type="submission" date="2023-05" db="EMBL/GenBank/DDBJ databases">
        <title>Completing the complex virome characterized from the metatranscriptomes of grapevine downy mildew lesions.</title>
        <authorList>
            <person name="Daghino S."/>
            <person name="Forgia M."/>
            <person name="Chiapello M."/>
            <person name="Turina M."/>
        </authorList>
    </citation>
    <scope>NUCLEOTIDE SEQUENCE</scope>
    <source>
        <strain evidence="2">DMS10</strain>
    </source>
</reference>
<proteinExistence type="predicted"/>
<feature type="compositionally biased region" description="Basic residues" evidence="1">
    <location>
        <begin position="17"/>
        <end position="27"/>
    </location>
</feature>
<protein>
    <submittedName>
        <fullName evidence="2">RNA dependent RNA polymerase</fullName>
    </submittedName>
</protein>
<sequence length="965" mass="109193">MVGGKPNLDSQQSPSVRSKRIRRKKKGNPLSSPVAHSQDQISEEERKPLQMEFGNTIPKLEWYYRSHEGLSLHGRLQPLLKYPVTVLALCKDFRFINGTLSGSGPAILPIQPPPRDPSLSLHEWYTLWDEDIRRAVSAMRKVDPKNRKIRRYAENLEVLEFIRATMDAVLVAYQTERSWYLKKYNLNTRLNSSRLQGLERFKSQLVYHPLEAAQRVKVLSQANRAWLFGGPKPKGRLMVFADKRVAIKVSYAARALPPAPPDPKGLLDLVSRLTSEPPEEHPDWREFVKAYFGRWKIPPATKDLFTMPSSNAALGYPRSAGGHVTGVQHLVLLGYALRKTRGDPTRPHSNADEDGAYLELLSDSLHPDSQLNPPKEDYASLFSGSWEELEKSLPGTGHFLQQYLREGVEYVMDSITYTPILPIVAEEKGLKTRFPTCSLTAANLVQQVLRRVIDAIMVKDPRFSAALGGDLQVDMRGEAGPWYSLDATAATDLHPQWVTQTVYEELADRYPVLQKYRKWFTKLFGPKKILLGKTSSDLTPVRLMRHYPRAPLLDDRYTPGIKEWEHGHASFILSIWNDWIRDLNTVGGVITSTGQMMGDPTSFPPMMLVTLFSAEQALREFPYTPSERRRTYKGLRRADAKLRGVGDDGLLPRWHEGRKRVFDETFPKLGGRLSAAKSFWHKKYALITEIPMDNGFEQPFLPLSVIVAPPGGSKGQLSWVSQATSIVGDATAPYERPMKFFYRLSPFWYSWQLASRWGIPVSAPEAYGGVNVPIRPKVSQTHHLQWLRYLSQASIEELVTGLGLSPVGNAASSLLRKASDGWLKQVFHADSEWKSFSEGLLSPMALDDSAQRRIPLTEAYQTAVGNLRSVEFYFRAPLEISEMRAPSIRAAARKFQSKVSKARCTKVRGYQATNDDLQRKLSLYFTSSGGFLPDPWSEPIRGFYGLETSIRVRRRYKAPHLLGFG</sequence>
<accession>A0AA51UAK2</accession>
<feature type="region of interest" description="Disordered" evidence="1">
    <location>
        <begin position="1"/>
        <end position="50"/>
    </location>
</feature>
<name>A0AA51UAK2_9VIRU</name>
<evidence type="ECO:0000256" key="1">
    <source>
        <dbReference type="SAM" id="MobiDB-lite"/>
    </source>
</evidence>
<dbReference type="EMBL" id="OR044913">
    <property type="protein sequence ID" value="WMV69892.1"/>
    <property type="molecule type" value="Genomic_RNA"/>
</dbReference>